<dbReference type="Pfam" id="PF14559">
    <property type="entry name" value="TPR_19"/>
    <property type="match status" value="1"/>
</dbReference>
<reference evidence="2 3" key="1">
    <citation type="journal article" date="2020" name="Nature">
        <title>Bacterial chemolithoautotrophy via manganese oxidation.</title>
        <authorList>
            <person name="Yu H."/>
            <person name="Leadbetter J.R."/>
        </authorList>
    </citation>
    <scope>NUCLEOTIDE SEQUENCE [LARGE SCALE GENOMIC DNA]</scope>
    <source>
        <strain evidence="2 3">RBP-1</strain>
    </source>
</reference>
<gene>
    <name evidence="2" type="ORF">RAMLITH_11315</name>
</gene>
<accession>A0A7X6I6J0</accession>
<dbReference type="AlphaFoldDB" id="A0A7X6I6J0"/>
<organism evidence="2 3">
    <name type="scientific">Ramlibacter lithotrophicus</name>
    <dbReference type="NCBI Taxonomy" id="2606681"/>
    <lineage>
        <taxon>Bacteria</taxon>
        <taxon>Pseudomonadati</taxon>
        <taxon>Pseudomonadota</taxon>
        <taxon>Betaproteobacteria</taxon>
        <taxon>Burkholderiales</taxon>
        <taxon>Comamonadaceae</taxon>
        <taxon>Ramlibacter</taxon>
    </lineage>
</organism>
<dbReference type="Gene3D" id="1.25.40.10">
    <property type="entry name" value="Tetratricopeptide repeat domain"/>
    <property type="match status" value="1"/>
</dbReference>
<keyword evidence="3" id="KW-1185">Reference proteome</keyword>
<evidence type="ECO:0000313" key="2">
    <source>
        <dbReference type="EMBL" id="NKE66411.1"/>
    </source>
</evidence>
<dbReference type="Proteomes" id="UP000521868">
    <property type="component" value="Unassembled WGS sequence"/>
</dbReference>
<proteinExistence type="predicted"/>
<name>A0A7X6I6J0_9BURK</name>
<dbReference type="EMBL" id="VTOX01000003">
    <property type="protein sequence ID" value="NKE66411.1"/>
    <property type="molecule type" value="Genomic_DNA"/>
</dbReference>
<feature type="chain" id="PRO_5030608559" evidence="1">
    <location>
        <begin position="36"/>
        <end position="492"/>
    </location>
</feature>
<keyword evidence="1" id="KW-0732">Signal</keyword>
<comment type="caution">
    <text evidence="2">The sequence shown here is derived from an EMBL/GenBank/DDBJ whole genome shotgun (WGS) entry which is preliminary data.</text>
</comment>
<feature type="signal peptide" evidence="1">
    <location>
        <begin position="1"/>
        <end position="35"/>
    </location>
</feature>
<dbReference type="InterPro" id="IPR011990">
    <property type="entry name" value="TPR-like_helical_dom_sf"/>
</dbReference>
<sequence length="492" mass="53692">MAVQRSSRPALSRPLRLLVLAACLAPPFAWSQAQAPSTPPATACPLQPRYPLPADRSDLQKLATAQQAAADERGCLTNAAFHAWRGATLLALGRTAEAIEPLERALLHDPDLPGAQLDLAQALAAEGDTASARAFLAHMRQRSDLPLPIGQVIDRQLEILSLPTPLANVLTAGWQSRWQFSAMGGSETNLNNAPSSSEVTLTFPQGDVTLPLDVESRPRSGGATLGVVQWQGLRPWNESVLVVQAEFKARQTGDSETSYQQSDVAATWLDAPAASRQWVARVARSHLRYGGTSLLRATRATLQYQWEARERTEASPWSEVLAGCRPAASLELEHRGYPESRVLDGLYQGGAAGWLCRRSMVGRGIEALTANTFFYGAQARLGSDRPLQAARAGGAYRRAEVRAQWEGPWLGGRVGAQWSTTRQRDRTPYSPLLGNVPRSTIRHVLQLEASWPLTESLALVANAEISRQSSNLAVFDARQRSVYMGLRWEVMQ</sequence>
<evidence type="ECO:0000313" key="3">
    <source>
        <dbReference type="Proteomes" id="UP000521868"/>
    </source>
</evidence>
<evidence type="ECO:0000256" key="1">
    <source>
        <dbReference type="SAM" id="SignalP"/>
    </source>
</evidence>
<protein>
    <submittedName>
        <fullName evidence="2">Tetratricopeptide repeat protein</fullName>
    </submittedName>
</protein>
<dbReference type="SUPFAM" id="SSF48452">
    <property type="entry name" value="TPR-like"/>
    <property type="match status" value="1"/>
</dbReference>